<evidence type="ECO:0000256" key="1">
    <source>
        <dbReference type="SAM" id="Coils"/>
    </source>
</evidence>
<reference evidence="3" key="1">
    <citation type="submission" date="2018-02" db="EMBL/GenBank/DDBJ databases">
        <authorList>
            <person name="Cohen D.B."/>
            <person name="Kent A.D."/>
        </authorList>
    </citation>
    <scope>NUCLEOTIDE SEQUENCE</scope>
</reference>
<feature type="compositionally biased region" description="Acidic residues" evidence="2">
    <location>
        <begin position="610"/>
        <end position="619"/>
    </location>
</feature>
<feature type="region of interest" description="Disordered" evidence="2">
    <location>
        <begin position="644"/>
        <end position="713"/>
    </location>
</feature>
<evidence type="ECO:0000256" key="2">
    <source>
        <dbReference type="SAM" id="MobiDB-lite"/>
    </source>
</evidence>
<sequence length="1204" mass="133438">MGHAAYRPESSRRPLSNGIKFCTNRSSDERVMAPGSRGVGAVFVHFSGEDSDQTGDAIGEPRVPRRSWSRYLSNAPGLADQLVASRKDSAREGGSPDVRFRRSWYRWKACAAYFCKVPDLRKSELGLVRYGPANRGHRSVFGPFEGSFPIGIPASPDQLVASQEDSARKRGNVGGKIPEPFSKTLFRRPVFTRMVDIAPDVGFRRSWYRRKAYATYFPKELLTIRKLRAVAEVNLLPKGLGSFDHNSLVSRPFLARKVSNRSSHHVLQNGPGAGQFDSAYGLGQRSGQTLVKLGQPWSNLVEFGQSPPNSGKCIPGYILRVSGQVRLGLRVDPSGVQMDIPRVENDQTRCGDGGLRLTRRFRLRAPRDSDRRSVFAYTSYRSRNGDKSGRIGLGDHPGLETETNRGRIGLGDHPGLETKFVIRVRIGLGDHPGLETKFVIRVRIGLGDHPGLETETNRGRIGLGDHPGLETKFVIRVRIGLGDHPGLETETNRGRIGLGDHPGLETETNRGRIGLGDHPGLETKFVIRVRIGLGDHPGLETKFVIRVRIGLGDHPGLETETNRGRIGLGDHPGLETKFVIRMSDRGSGSGGPRRSDRLAKGKAVLYEPDSPPDTDDEYDAMEDVRTRVDASMARDLQAEFDAEAAGLASSTVRPPSRPGITIGRSARPSSAPRQPAAAPPVAPPARSKRRRSDRAPLSADPIPEDYVAPGDPPESIGRGGWSEFCQLLEIARPEYRDFLVELGFGPFLSIRYVHVRHPLVRCWVERFFHHTGTIHLSTCEMGVLPVDWSAILGIRFGGRIPPSDPVSDFEALEILGIDDPAAVVGKKLFYLKISYLRDLLVREIEEPPTELRYRQWTAYFIFSCFLGNDKSTIPTPIVGMFRDIDDLRDYDWGALTYGFYIRGLRRFSRRDTASFLGFWQFTLFWAFEHFAVFAPSRLPAAPDSVFPLARRWDSAWIQRLTVRTLTECRPWSYLVCGYGSDLRGPGSSLMGERTLRQLGGDALVPVDPPQLMTIEDYIPRAPSDSFVAGVEVYPALVLADVPYREWFEQVSLGSLMSLHEVEGGRVMGGSAMDSHLFQSSGEFERLQTEILRLQLELSVSEDRYVADMDRAQEETARVQAELTQVQGELTRVQGALTQSQRDLGSRDAALTAHVETIRRLEDQLHGMGITPVTGAGSSGLGQTSSSPPPDPVSRDWFFDDPPSL</sequence>
<organism evidence="3">
    <name type="scientific">Fagus sylvatica</name>
    <name type="common">Beechnut</name>
    <dbReference type="NCBI Taxonomy" id="28930"/>
    <lineage>
        <taxon>Eukaryota</taxon>
        <taxon>Viridiplantae</taxon>
        <taxon>Streptophyta</taxon>
        <taxon>Embryophyta</taxon>
        <taxon>Tracheophyta</taxon>
        <taxon>Spermatophyta</taxon>
        <taxon>Magnoliopsida</taxon>
        <taxon>eudicotyledons</taxon>
        <taxon>Gunneridae</taxon>
        <taxon>Pentapetalae</taxon>
        <taxon>rosids</taxon>
        <taxon>fabids</taxon>
        <taxon>Fagales</taxon>
        <taxon>Fagaceae</taxon>
        <taxon>Fagus</taxon>
    </lineage>
</organism>
<feature type="coiled-coil region" evidence="1">
    <location>
        <begin position="1083"/>
        <end position="1128"/>
    </location>
</feature>
<proteinExistence type="predicted"/>
<feature type="compositionally biased region" description="Low complexity" evidence="2">
    <location>
        <begin position="664"/>
        <end position="676"/>
    </location>
</feature>
<gene>
    <name evidence="3" type="ORF">FSB_LOCUS8554</name>
</gene>
<feature type="region of interest" description="Disordered" evidence="2">
    <location>
        <begin position="386"/>
        <end position="410"/>
    </location>
</feature>
<name>A0A2N9F0N8_FAGSY</name>
<dbReference type="PANTHER" id="PTHR46033:SF8">
    <property type="entry name" value="PROTEIN MAINTENANCE OF MERISTEMS-LIKE"/>
    <property type="match status" value="1"/>
</dbReference>
<dbReference type="AlphaFoldDB" id="A0A2N9F0N8"/>
<feature type="region of interest" description="Disordered" evidence="2">
    <location>
        <begin position="486"/>
        <end position="516"/>
    </location>
</feature>
<dbReference type="EMBL" id="OIVN01000464">
    <property type="protein sequence ID" value="SPC80672.1"/>
    <property type="molecule type" value="Genomic_DNA"/>
</dbReference>
<dbReference type="InterPro" id="IPR044824">
    <property type="entry name" value="MAIN-like"/>
</dbReference>
<keyword evidence="1" id="KW-0175">Coiled coil</keyword>
<feature type="region of interest" description="Disordered" evidence="2">
    <location>
        <begin position="582"/>
        <end position="619"/>
    </location>
</feature>
<dbReference type="PANTHER" id="PTHR46033">
    <property type="entry name" value="PROTEIN MAIN-LIKE 2"/>
    <property type="match status" value="1"/>
</dbReference>
<evidence type="ECO:0008006" key="4">
    <source>
        <dbReference type="Google" id="ProtNLM"/>
    </source>
</evidence>
<protein>
    <recommendedName>
        <fullName evidence="4">Aminotransferase-like plant mobile domain-containing protein</fullName>
    </recommendedName>
</protein>
<feature type="region of interest" description="Disordered" evidence="2">
    <location>
        <begin position="1165"/>
        <end position="1204"/>
    </location>
</feature>
<accession>A0A2N9F0N8</accession>
<evidence type="ECO:0000313" key="3">
    <source>
        <dbReference type="EMBL" id="SPC80672.1"/>
    </source>
</evidence>
<dbReference type="GO" id="GO:0010073">
    <property type="term" value="P:meristem maintenance"/>
    <property type="evidence" value="ECO:0007669"/>
    <property type="project" value="InterPro"/>
</dbReference>